<feature type="transmembrane region" description="Helical" evidence="8">
    <location>
        <begin position="28"/>
        <end position="49"/>
    </location>
</feature>
<dbReference type="PANTHER" id="PTHR33908">
    <property type="entry name" value="MANNOSYLTRANSFERASE YKCB-RELATED"/>
    <property type="match status" value="1"/>
</dbReference>
<comment type="subcellular location">
    <subcellularLocation>
        <location evidence="1">Cell membrane</location>
        <topology evidence="1">Multi-pass membrane protein</topology>
    </subcellularLocation>
</comment>
<proteinExistence type="predicted"/>
<dbReference type="InterPro" id="IPR038731">
    <property type="entry name" value="RgtA/B/C-like"/>
</dbReference>
<evidence type="ECO:0000256" key="8">
    <source>
        <dbReference type="SAM" id="Phobius"/>
    </source>
</evidence>
<feature type="transmembrane region" description="Helical" evidence="8">
    <location>
        <begin position="188"/>
        <end position="219"/>
    </location>
</feature>
<evidence type="ECO:0000259" key="9">
    <source>
        <dbReference type="Pfam" id="PF13231"/>
    </source>
</evidence>
<keyword evidence="5 8" id="KW-0812">Transmembrane</keyword>
<evidence type="ECO:0000313" key="11">
    <source>
        <dbReference type="Proteomes" id="UP000637774"/>
    </source>
</evidence>
<evidence type="ECO:0000313" key="10">
    <source>
        <dbReference type="EMBL" id="GGH80719.1"/>
    </source>
</evidence>
<dbReference type="RefSeq" id="WP_188560573.1">
    <property type="nucleotide sequence ID" value="NZ_BMGY01000004.1"/>
</dbReference>
<dbReference type="InterPro" id="IPR050297">
    <property type="entry name" value="LipidA_mod_glycosyltrf_83"/>
</dbReference>
<evidence type="ECO:0000256" key="4">
    <source>
        <dbReference type="ARBA" id="ARBA00022679"/>
    </source>
</evidence>
<dbReference type="PANTHER" id="PTHR33908:SF11">
    <property type="entry name" value="MEMBRANE PROTEIN"/>
    <property type="match status" value="1"/>
</dbReference>
<protein>
    <recommendedName>
        <fullName evidence="9">Glycosyltransferase RgtA/B/C/D-like domain-containing protein</fullName>
    </recommendedName>
</protein>
<gene>
    <name evidence="10" type="ORF">GCM10011495_06360</name>
</gene>
<keyword evidence="7 8" id="KW-0472">Membrane</keyword>
<dbReference type="Proteomes" id="UP000637774">
    <property type="component" value="Unassembled WGS sequence"/>
</dbReference>
<feature type="transmembrane region" description="Helical" evidence="8">
    <location>
        <begin position="225"/>
        <end position="247"/>
    </location>
</feature>
<feature type="transmembrane region" description="Helical" evidence="8">
    <location>
        <begin position="314"/>
        <end position="334"/>
    </location>
</feature>
<feature type="transmembrane region" description="Helical" evidence="8">
    <location>
        <begin position="341"/>
        <end position="360"/>
    </location>
</feature>
<comment type="caution">
    <text evidence="10">The sequence shown here is derived from an EMBL/GenBank/DDBJ whole genome shotgun (WGS) entry which is preliminary data.</text>
</comment>
<evidence type="ECO:0000256" key="7">
    <source>
        <dbReference type="ARBA" id="ARBA00023136"/>
    </source>
</evidence>
<feature type="transmembrane region" description="Helical" evidence="8">
    <location>
        <begin position="134"/>
        <end position="153"/>
    </location>
</feature>
<feature type="transmembrane region" description="Helical" evidence="8">
    <location>
        <begin position="108"/>
        <end position="127"/>
    </location>
</feature>
<accession>A0ABQ1ZYD4</accession>
<organism evidence="10 11">
    <name type="scientific">Hymenobacter frigidus</name>
    <dbReference type="NCBI Taxonomy" id="1524095"/>
    <lineage>
        <taxon>Bacteria</taxon>
        <taxon>Pseudomonadati</taxon>
        <taxon>Bacteroidota</taxon>
        <taxon>Cytophagia</taxon>
        <taxon>Cytophagales</taxon>
        <taxon>Hymenobacteraceae</taxon>
        <taxon>Hymenobacter</taxon>
    </lineage>
</organism>
<keyword evidence="4" id="KW-0808">Transferase</keyword>
<evidence type="ECO:0000256" key="1">
    <source>
        <dbReference type="ARBA" id="ARBA00004651"/>
    </source>
</evidence>
<keyword evidence="2" id="KW-1003">Cell membrane</keyword>
<reference evidence="11" key="1">
    <citation type="journal article" date="2019" name="Int. J. Syst. Evol. Microbiol.">
        <title>The Global Catalogue of Microorganisms (GCM) 10K type strain sequencing project: providing services to taxonomists for standard genome sequencing and annotation.</title>
        <authorList>
            <consortium name="The Broad Institute Genomics Platform"/>
            <consortium name="The Broad Institute Genome Sequencing Center for Infectious Disease"/>
            <person name="Wu L."/>
            <person name="Ma J."/>
        </authorList>
    </citation>
    <scope>NUCLEOTIDE SEQUENCE [LARGE SCALE GENOMIC DNA]</scope>
    <source>
        <strain evidence="11">CGMCC 1.14966</strain>
    </source>
</reference>
<keyword evidence="3" id="KW-0328">Glycosyltransferase</keyword>
<keyword evidence="6 8" id="KW-1133">Transmembrane helix</keyword>
<keyword evidence="11" id="KW-1185">Reference proteome</keyword>
<evidence type="ECO:0000256" key="3">
    <source>
        <dbReference type="ARBA" id="ARBA00022676"/>
    </source>
</evidence>
<name>A0ABQ1ZYD4_9BACT</name>
<evidence type="ECO:0000256" key="2">
    <source>
        <dbReference type="ARBA" id="ARBA00022475"/>
    </source>
</evidence>
<feature type="transmembrane region" description="Helical" evidence="8">
    <location>
        <begin position="159"/>
        <end position="176"/>
    </location>
</feature>
<feature type="transmembrane region" description="Helical" evidence="8">
    <location>
        <begin position="366"/>
        <end position="383"/>
    </location>
</feature>
<evidence type="ECO:0000256" key="5">
    <source>
        <dbReference type="ARBA" id="ARBA00022692"/>
    </source>
</evidence>
<dbReference type="Pfam" id="PF13231">
    <property type="entry name" value="PMT_2"/>
    <property type="match status" value="1"/>
</dbReference>
<dbReference type="EMBL" id="BMGY01000004">
    <property type="protein sequence ID" value="GGH80719.1"/>
    <property type="molecule type" value="Genomic_DNA"/>
</dbReference>
<sequence length="576" mass="66023">MLLLFKPTTISSPEQAVPSARYYNIGAVSAKSMAIIVVVFIGVFFRVFHFFHNRSLFIDELFLDINLIKLSFWELVAGAFMYEQKAPIGYLWVVKLCVLLLGKQEEALRLFSLLCGIGALGYFVPVARFFMKSWGVVVAVAIMALSAPCIYHASEAKQYSTELFAAVLALLFYTRYSAARHVGSFVVWGLLGALLLAFSFSVIFVLVGMAFVVCINLALKKQWNRLLLALVAFSIWAVGFALQYYFFISKYPESAWLVYFFKKENDAFMPISGSVLLTLKWLAGKFYFLFLDPLGLLLNLDGRLQALGDTNWKFFYKMGWFPAGITLWGLLVMLKKQQLMFALLLLPVVMALAASAINAYPFFERFTLVFAPGFILIAAYGLEKILLFYGDKIRVVLPALLLLLLPSLVNSVRQVITPSLLMNTEFNREVMLFVNENYREGDVVYVFWNMRQAYEFYKESYNLKYTAIEGSKVKNTARNKEEYLRRLQPDFAQFRGKKRLWFIYNDINRDAIGDFVGQPRWYHRKEFVPSTFMESYFARLGRKTKHYQHPDEPHPTAPHAADLYVLEQGAAKANNP</sequence>
<feature type="domain" description="Glycosyltransferase RgtA/B/C/D-like" evidence="9">
    <location>
        <begin position="86"/>
        <end position="235"/>
    </location>
</feature>
<evidence type="ECO:0000256" key="6">
    <source>
        <dbReference type="ARBA" id="ARBA00022989"/>
    </source>
</evidence>
<feature type="transmembrane region" description="Helical" evidence="8">
    <location>
        <begin position="395"/>
        <end position="412"/>
    </location>
</feature>